<comment type="subcellular location">
    <subcellularLocation>
        <location evidence="1">Cell inner membrane</location>
        <topology evidence="1">Single-pass membrane protein</topology>
    </subcellularLocation>
</comment>
<keyword evidence="3" id="KW-1003">Cell membrane</keyword>
<evidence type="ECO:0000313" key="15">
    <source>
        <dbReference type="Proteomes" id="UP000254084"/>
    </source>
</evidence>
<evidence type="ECO:0000259" key="12">
    <source>
        <dbReference type="Pfam" id="PF12019"/>
    </source>
</evidence>
<accession>A0A061D126</accession>
<accession>A0A379JUH0</accession>
<evidence type="ECO:0000313" key="13">
    <source>
        <dbReference type="EMBL" id="SUD52178.1"/>
    </source>
</evidence>
<dbReference type="RefSeq" id="WP_003459414.1">
    <property type="nucleotide sequence ID" value="NZ_FNZC01000005.1"/>
</dbReference>
<keyword evidence="8 11" id="KW-0472">Membrane</keyword>
<dbReference type="AlphaFoldDB" id="A0A061D126"/>
<feature type="domain" description="General secretion pathway GspH" evidence="12">
    <location>
        <begin position="45"/>
        <end position="158"/>
    </location>
</feature>
<protein>
    <recommendedName>
        <fullName evidence="2">Type II secretion system protein H</fullName>
    </recommendedName>
    <alternativeName>
        <fullName evidence="10">General secretion pathway protein H</fullName>
    </alternativeName>
</protein>
<evidence type="ECO:0000256" key="7">
    <source>
        <dbReference type="ARBA" id="ARBA00022989"/>
    </source>
</evidence>
<keyword evidence="4" id="KW-0488">Methylation</keyword>
<dbReference type="GO" id="GO:0015627">
    <property type="term" value="C:type II protein secretion system complex"/>
    <property type="evidence" value="ECO:0007669"/>
    <property type="project" value="InterPro"/>
</dbReference>
<evidence type="ECO:0000256" key="4">
    <source>
        <dbReference type="ARBA" id="ARBA00022481"/>
    </source>
</evidence>
<evidence type="ECO:0000256" key="3">
    <source>
        <dbReference type="ARBA" id="ARBA00022475"/>
    </source>
</evidence>
<dbReference type="InterPro" id="IPR045584">
    <property type="entry name" value="Pilin-like"/>
</dbReference>
<evidence type="ECO:0000313" key="16">
    <source>
        <dbReference type="Proteomes" id="UP000255303"/>
    </source>
</evidence>
<dbReference type="GO" id="GO:0005886">
    <property type="term" value="C:plasma membrane"/>
    <property type="evidence" value="ECO:0007669"/>
    <property type="project" value="UniProtKB-SubCell"/>
</dbReference>
<gene>
    <name evidence="13" type="ORF">NCTC10692_02650</name>
    <name evidence="14" type="ORF">NCTC10860_03949</name>
</gene>
<feature type="transmembrane region" description="Helical" evidence="11">
    <location>
        <begin position="12"/>
        <end position="32"/>
    </location>
</feature>
<name>A0A061D126_ECTOL</name>
<dbReference type="Pfam" id="PF12019">
    <property type="entry name" value="GspH"/>
    <property type="match status" value="1"/>
</dbReference>
<dbReference type="Proteomes" id="UP000254084">
    <property type="component" value="Unassembled WGS sequence"/>
</dbReference>
<keyword evidence="6 11" id="KW-0812">Transmembrane</keyword>
<keyword evidence="5" id="KW-0997">Cell inner membrane</keyword>
<dbReference type="Proteomes" id="UP000255303">
    <property type="component" value="Unassembled WGS sequence"/>
</dbReference>
<evidence type="ECO:0000256" key="2">
    <source>
        <dbReference type="ARBA" id="ARBA00021549"/>
    </source>
</evidence>
<dbReference type="EMBL" id="UGUV01000002">
    <property type="protein sequence ID" value="SUD52178.1"/>
    <property type="molecule type" value="Genomic_DNA"/>
</dbReference>
<dbReference type="NCBIfam" id="TIGR02532">
    <property type="entry name" value="IV_pilin_GFxxxE"/>
    <property type="match status" value="1"/>
</dbReference>
<dbReference type="Gene3D" id="3.55.40.10">
    <property type="entry name" value="minor pseudopilin epsh domain"/>
    <property type="match status" value="1"/>
</dbReference>
<evidence type="ECO:0000256" key="8">
    <source>
        <dbReference type="ARBA" id="ARBA00023136"/>
    </source>
</evidence>
<evidence type="ECO:0000256" key="6">
    <source>
        <dbReference type="ARBA" id="ARBA00022692"/>
    </source>
</evidence>
<evidence type="ECO:0000256" key="9">
    <source>
        <dbReference type="ARBA" id="ARBA00025772"/>
    </source>
</evidence>
<proteinExistence type="inferred from homology"/>
<dbReference type="SUPFAM" id="SSF54523">
    <property type="entry name" value="Pili subunits"/>
    <property type="match status" value="1"/>
</dbReference>
<evidence type="ECO:0000313" key="14">
    <source>
        <dbReference type="EMBL" id="SUD61559.1"/>
    </source>
</evidence>
<evidence type="ECO:0000256" key="10">
    <source>
        <dbReference type="ARBA" id="ARBA00030775"/>
    </source>
</evidence>
<dbReference type="InterPro" id="IPR022346">
    <property type="entry name" value="T2SS_GspH"/>
</dbReference>
<evidence type="ECO:0000256" key="1">
    <source>
        <dbReference type="ARBA" id="ARBA00004377"/>
    </source>
</evidence>
<sequence>MNRDKHNAYSLVELLVALTILSILMAVALPGFTSHLQRTRQNIHIDEMLAALYFSRGEAVSRRTTISLCDDIEKCSSKRWRGQLVIFVDSNQNGRLDDGETILRTVQISPPYSWHWSNFRSQNHIAFKSNGMTHSLNGTFTLCRENTAERAIVINVAGRARLESPPDDGRCE</sequence>
<comment type="similarity">
    <text evidence="9">Belongs to the GSP H family.</text>
</comment>
<dbReference type="Pfam" id="PF07963">
    <property type="entry name" value="N_methyl"/>
    <property type="match status" value="1"/>
</dbReference>
<dbReference type="InterPro" id="IPR012902">
    <property type="entry name" value="N_methyl_site"/>
</dbReference>
<dbReference type="EMBL" id="UGUW01000004">
    <property type="protein sequence ID" value="SUD61559.1"/>
    <property type="molecule type" value="Genomic_DNA"/>
</dbReference>
<keyword evidence="7 11" id="KW-1133">Transmembrane helix</keyword>
<evidence type="ECO:0000256" key="5">
    <source>
        <dbReference type="ARBA" id="ARBA00022519"/>
    </source>
</evidence>
<dbReference type="GO" id="GO:0015628">
    <property type="term" value="P:protein secretion by the type II secretion system"/>
    <property type="evidence" value="ECO:0007669"/>
    <property type="project" value="InterPro"/>
</dbReference>
<organism evidence="13 16">
    <name type="scientific">Ectopseudomonas oleovorans</name>
    <name type="common">Pseudomonas oleovorans</name>
    <dbReference type="NCBI Taxonomy" id="301"/>
    <lineage>
        <taxon>Bacteria</taxon>
        <taxon>Pseudomonadati</taxon>
        <taxon>Pseudomonadota</taxon>
        <taxon>Gammaproteobacteria</taxon>
        <taxon>Pseudomonadales</taxon>
        <taxon>Pseudomonadaceae</taxon>
        <taxon>Ectopseudomonas</taxon>
    </lineage>
</organism>
<reference evidence="15 16" key="1">
    <citation type="submission" date="2018-06" db="EMBL/GenBank/DDBJ databases">
        <authorList>
            <consortium name="Pathogen Informatics"/>
            <person name="Doyle S."/>
        </authorList>
    </citation>
    <scope>NUCLEOTIDE SEQUENCE [LARGE SCALE GENOMIC DNA]</scope>
    <source>
        <strain evidence="13 16">NCTC10692</strain>
        <strain evidence="14 15">NCTC10860</strain>
    </source>
</reference>
<evidence type="ECO:0000256" key="11">
    <source>
        <dbReference type="SAM" id="Phobius"/>
    </source>
</evidence>